<reference evidence="5" key="1">
    <citation type="journal article" date="2021" name="Open Biol.">
        <title>Shared evolutionary footprints suggest mitochondrial oxidative damage underlies multiple complex I losses in fungi.</title>
        <authorList>
            <person name="Schikora-Tamarit M.A."/>
            <person name="Marcet-Houben M."/>
            <person name="Nosek J."/>
            <person name="Gabaldon T."/>
        </authorList>
    </citation>
    <scope>NUCLEOTIDE SEQUENCE</scope>
    <source>
        <strain evidence="5">CBS2887</strain>
    </source>
</reference>
<dbReference type="CDD" id="cd00171">
    <property type="entry name" value="Sec7"/>
    <property type="match status" value="1"/>
</dbReference>
<dbReference type="GO" id="GO:0005085">
    <property type="term" value="F:guanyl-nucleotide exchange factor activity"/>
    <property type="evidence" value="ECO:0007669"/>
    <property type="project" value="InterPro"/>
</dbReference>
<dbReference type="GO" id="GO:0032012">
    <property type="term" value="P:regulation of ARF protein signal transduction"/>
    <property type="evidence" value="ECO:0007669"/>
    <property type="project" value="InterPro"/>
</dbReference>
<accession>A0A9P8TKA9</accession>
<dbReference type="Gene3D" id="1.10.220.20">
    <property type="match status" value="1"/>
</dbReference>
<dbReference type="SMART" id="SM00222">
    <property type="entry name" value="Sec7"/>
    <property type="match status" value="1"/>
</dbReference>
<dbReference type="InterPro" id="IPR035999">
    <property type="entry name" value="Sec7_dom_sf"/>
</dbReference>
<dbReference type="SUPFAM" id="SSF48425">
    <property type="entry name" value="Sec7 domain"/>
    <property type="match status" value="1"/>
</dbReference>
<dbReference type="GO" id="GO:0015031">
    <property type="term" value="P:protein transport"/>
    <property type="evidence" value="ECO:0007669"/>
    <property type="project" value="UniProtKB-KW"/>
</dbReference>
<dbReference type="GO" id="GO:0005794">
    <property type="term" value="C:Golgi apparatus"/>
    <property type="evidence" value="ECO:0007669"/>
    <property type="project" value="UniProtKB-ARBA"/>
</dbReference>
<dbReference type="InterPro" id="IPR032629">
    <property type="entry name" value="DCB_dom"/>
</dbReference>
<feature type="region of interest" description="Disordered" evidence="3">
    <location>
        <begin position="1405"/>
        <end position="1464"/>
    </location>
</feature>
<feature type="region of interest" description="Disordered" evidence="3">
    <location>
        <begin position="654"/>
        <end position="682"/>
    </location>
</feature>
<sequence length="1464" mass="163115">MAKDKVTPKKRIAIDPVTVVVKECILLSSSMRKSSKYSQSGVAAILSGGASELFEDHDLKQFSSSNGHSGGASTGAGSSAVAGGSTHGISDPLLSGFIQLRLMLNNLSTLDDVDSLTLLQPFLLVIKSSSTTGAITSLALDSLSKFISYGIISAQSKNLNFTLTHIINSLTHCRFEASEQSSDDAVLLKVLKLLEILIDSDLGATLSDEVIHEVAQTSMSLACNKRRSEVLRKAAELSMYRITVKIFERLDTIEPEEEHQHIVDDTHDYSRDGLEEHALGTNEEMESSEKKSLDVNNVDRPFGLFAIKQFLGILISMISPENQFKHTESTKVFALSLITAAIELTADRFNSFPSLLNLVSDPVFKHTLQIIQTVNSLPVLQAAMQLFTSLSLTVGSRLQPQVELTLITIFDSILPEPSKDKSKSKSGKSTPVDSNVMKSQAAKELIIEELSILWTRSPDLFVNLFINYDCNFNRRDLSVKFIEFLAQLALPESALFSSDSVPPICLEGLLSFINDLSEQIKGISDFDNLATHKLLQDKEKKREFINATNIFNSKPKDGLATLAEKGFIADVSDKEVSKFIFSSSSRLNKKVLGEFIAKPANESLLKEFLTLFDFKGLRVDEALRILLKTFRLPGESQQIERIVETFAAHYVASQDPVSAEDETKDGAATEEKATPLEEGELEPVRPDSDAVFVLSYSIIMLNTDLHNPNIKAHMTIDDYKRNLRGVYGGKDFPAWYLEKIFQSINDKEIVMPEEHHGSSQWFDDSWNNLISANVSIPFEEHSVADFSRADILKFKKYIYANSFGVIADTVFKIFEVASDDQIITRMISTVDKLSQISSFFNLNGLSDDIVNRLCINTTLTGEKTSVMAGSTPSSTGYPIKFTKIKVEGGETINVTDIGIVFGKDFKAQLSTVVLFRIIQRNIKSLTTSWGNIIKVLLALLRYGLIDGSLLKSFQENAHLSELPQVKPELVLNRSAATKGIFSTFASYLKGEDEPSDEDVEFILAALDCIKSANVVSLFDGIDQLVDCDNRSFIQAALESVPVEKTDENQKFFDAQVFFLLELVLDMILAVEDHEESVPAVLDLVNDLLSKRKALKIRKELVLRLLTYRLMLLDTKQVTLQNKGELSASTFDELSSCGKEIFESQARQFLQPTAKILQSSSEIQAALLNHENFWKVLRSMSTFSEYTDEILRTVETLFKSEEITPSPLTYLNKTNFMWLLGLLDEISAVGAIGGQWEQEYDSLVRSGHKDIKKENPYQEIVQVSLKSIKFTSSLLPLRSQINEIQTEDEIFALIQALAHQCLNPCFQIRSYALSVLESTIFDVDTSKFAIRGIFEIGLFPLLKESSVDRVVILKLISKIYLHYMENGVNDEKIFLTILDIFNQFLEETDVEAALQEFIQSKRALEKGSAAPVEESEPDKSDEQPTAVIATATAEETKLESTQQDDKVEDNNTTTEHSQEQSEDLL</sequence>
<evidence type="ECO:0000256" key="1">
    <source>
        <dbReference type="ARBA" id="ARBA00022448"/>
    </source>
</evidence>
<name>A0A9P8TKA9_WICPI</name>
<dbReference type="Proteomes" id="UP000774326">
    <property type="component" value="Unassembled WGS sequence"/>
</dbReference>
<reference evidence="5" key="2">
    <citation type="submission" date="2021-01" db="EMBL/GenBank/DDBJ databases">
        <authorList>
            <person name="Schikora-Tamarit M.A."/>
        </authorList>
    </citation>
    <scope>NUCLEOTIDE SEQUENCE</scope>
    <source>
        <strain evidence="5">CBS2887</strain>
    </source>
</reference>
<keyword evidence="6" id="KW-1185">Reference proteome</keyword>
<dbReference type="PANTHER" id="PTHR10663:SF388">
    <property type="entry name" value="GOLGI-SPECIFIC BREFELDIN A-RESISTANCE GUANINE NUCLEOTIDE EXCHANGE FACTOR 1"/>
    <property type="match status" value="1"/>
</dbReference>
<evidence type="ECO:0000259" key="4">
    <source>
        <dbReference type="PROSITE" id="PS50190"/>
    </source>
</evidence>
<dbReference type="EMBL" id="JAEUBG010004113">
    <property type="protein sequence ID" value="KAH3681976.1"/>
    <property type="molecule type" value="Genomic_DNA"/>
</dbReference>
<dbReference type="GO" id="GO:0016192">
    <property type="term" value="P:vesicle-mediated transport"/>
    <property type="evidence" value="ECO:0007669"/>
    <property type="project" value="UniProtKB-ARBA"/>
</dbReference>
<comment type="caution">
    <text evidence="5">The sequence shown here is derived from an EMBL/GenBank/DDBJ whole genome shotgun (WGS) entry which is preliminary data.</text>
</comment>
<feature type="compositionally biased region" description="Basic and acidic residues" evidence="3">
    <location>
        <begin position="664"/>
        <end position="675"/>
    </location>
</feature>
<dbReference type="InterPro" id="IPR023394">
    <property type="entry name" value="Sec7_C_sf"/>
</dbReference>
<dbReference type="Pfam" id="PF12783">
    <property type="entry name" value="Sec7-like_HUS"/>
    <property type="match status" value="1"/>
</dbReference>
<organism evidence="5 6">
    <name type="scientific">Wickerhamomyces pijperi</name>
    <name type="common">Yeast</name>
    <name type="synonym">Pichia pijperi</name>
    <dbReference type="NCBI Taxonomy" id="599730"/>
    <lineage>
        <taxon>Eukaryota</taxon>
        <taxon>Fungi</taxon>
        <taxon>Dikarya</taxon>
        <taxon>Ascomycota</taxon>
        <taxon>Saccharomycotina</taxon>
        <taxon>Saccharomycetes</taxon>
        <taxon>Phaffomycetales</taxon>
        <taxon>Wickerhamomycetaceae</taxon>
        <taxon>Wickerhamomyces</taxon>
    </lineage>
</organism>
<dbReference type="Gene3D" id="1.10.1000.11">
    <property type="entry name" value="Arf Nucleotide-binding Site Opener,domain 2"/>
    <property type="match status" value="1"/>
</dbReference>
<evidence type="ECO:0000256" key="3">
    <source>
        <dbReference type="SAM" id="MobiDB-lite"/>
    </source>
</evidence>
<dbReference type="OrthoDB" id="10258608at2759"/>
<gene>
    <name evidence="5" type="ORF">WICPIJ_007047</name>
</gene>
<keyword evidence="1" id="KW-0813">Transport</keyword>
<dbReference type="PANTHER" id="PTHR10663">
    <property type="entry name" value="GUANYL-NUCLEOTIDE EXCHANGE FACTOR"/>
    <property type="match status" value="1"/>
</dbReference>
<feature type="compositionally biased region" description="Basic and acidic residues" evidence="3">
    <location>
        <begin position="1433"/>
        <end position="1448"/>
    </location>
</feature>
<evidence type="ECO:0000313" key="5">
    <source>
        <dbReference type="EMBL" id="KAH3681976.1"/>
    </source>
</evidence>
<keyword evidence="2" id="KW-0653">Protein transport</keyword>
<dbReference type="InterPro" id="IPR000904">
    <property type="entry name" value="Sec7_dom"/>
</dbReference>
<protein>
    <recommendedName>
        <fullName evidence="4">SEC7 domain-containing protein</fullName>
    </recommendedName>
</protein>
<feature type="domain" description="SEC7" evidence="4">
    <location>
        <begin position="533"/>
        <end position="747"/>
    </location>
</feature>
<dbReference type="Pfam" id="PF16213">
    <property type="entry name" value="DCB"/>
    <property type="match status" value="1"/>
</dbReference>
<proteinExistence type="predicted"/>
<dbReference type="PROSITE" id="PS50190">
    <property type="entry name" value="SEC7"/>
    <property type="match status" value="1"/>
</dbReference>
<dbReference type="InterPro" id="IPR032691">
    <property type="entry name" value="Mon2/Sec7/BIG1-like_HUS"/>
</dbReference>
<dbReference type="Pfam" id="PF01369">
    <property type="entry name" value="Sec7"/>
    <property type="match status" value="1"/>
</dbReference>
<evidence type="ECO:0000256" key="2">
    <source>
        <dbReference type="ARBA" id="ARBA00022927"/>
    </source>
</evidence>
<evidence type="ECO:0000313" key="6">
    <source>
        <dbReference type="Proteomes" id="UP000774326"/>
    </source>
</evidence>